<evidence type="ECO:0000256" key="1">
    <source>
        <dbReference type="ARBA" id="ARBA00022729"/>
    </source>
</evidence>
<reference evidence="4 5" key="1">
    <citation type="submission" date="2019-09" db="EMBL/GenBank/DDBJ databases">
        <title>Genomes of family Cryomorphaceae.</title>
        <authorList>
            <person name="Bowman J.P."/>
        </authorList>
    </citation>
    <scope>NUCLEOTIDE SEQUENCE [LARGE SCALE GENOMIC DNA]</scope>
    <source>
        <strain evidence="4 5">LMG 25704</strain>
    </source>
</reference>
<comment type="caution">
    <text evidence="4">The sequence shown here is derived from an EMBL/GenBank/DDBJ whole genome shotgun (WGS) entry which is preliminary data.</text>
</comment>
<dbReference type="NCBIfam" id="TIGR04183">
    <property type="entry name" value="Por_Secre_tail"/>
    <property type="match status" value="1"/>
</dbReference>
<feature type="chain" id="PRO_5026725190" evidence="2">
    <location>
        <begin position="23"/>
        <end position="766"/>
    </location>
</feature>
<evidence type="ECO:0000313" key="4">
    <source>
        <dbReference type="EMBL" id="KAB2805476.1"/>
    </source>
</evidence>
<feature type="domain" description="Secretion system C-terminal sorting" evidence="3">
    <location>
        <begin position="700"/>
        <end position="761"/>
    </location>
</feature>
<evidence type="ECO:0000256" key="2">
    <source>
        <dbReference type="SAM" id="SignalP"/>
    </source>
</evidence>
<feature type="signal peptide" evidence="2">
    <location>
        <begin position="1"/>
        <end position="22"/>
    </location>
</feature>
<dbReference type="RefSeq" id="WP_151668409.1">
    <property type="nucleotide sequence ID" value="NZ_WBVO01000014.1"/>
</dbReference>
<accession>A0A6N6RCZ4</accession>
<dbReference type="EMBL" id="WBVO01000014">
    <property type="protein sequence ID" value="KAB2805476.1"/>
    <property type="molecule type" value="Genomic_DNA"/>
</dbReference>
<sequence>MNKFLSVCSFVLLLLFSLQSFGTHTHVGSAALTYEYVGNNRFVFTLQTVSFCPHAMSSYPIHSSVTLTDGTVLSLDTSFFLSPGCAMPCGADTTGNPEAVLAIYKSGQILVSKPPAGGTTFIFVSTGLRPSVPTNVGSTTSLYVTATMYPEGYPRSSAQVDIASQDEAFEPSTPITIRMPSFSLQGDSLHRELAPSLLNTGMPHTYTGSLSFQAPVDGFVNYDNLTGELTSSGLPANVYNYIAQKVQSFSPFGLSSSIHWERGARAFTSYTAPTTTAQLKVSHDPSLQVTSNPDSTFITLYVNRGDTAELDFNLFTTVGTTIEYEHTIYGSNGSDVDVYTKPGFVNPSPFIPQIRFSIAYQPDSTSQSMSTVMLTAHDNACPTLPHYVQVNLVTSSIPMPVPDTVYGCLSGDVILNTSVSGGDWVPNDSIQKLGATTYRHTVNGSKLLIYYVNGVPVQSAWVIGANLPNPTFGTVNGGPGLTNANQFLGADWYYFDVLVDSNILVLPSTSAWGNYQPMAYTGQCVKWGPLSAYQRPNSVITQFMKDKLATAYETLPVGTQISWEVEKDSPGNLWPQSLIFPGAHGVGQFAIEVDSSGVVIYSDTTEAFGPYAKRMTFPHAYEGINMLWSNGRSFKFTATVVGGDMEVPVGDLYRNGEAYGGFLHKNNTNLPDSSWYFMPFVLQTYSGVGVDEFSRAEWSVYPNPASDFLQVEGIDEIQHFTIINQFGQIVLSGEVSDKAISLADLPGGIYFIQIDDQVERFVKVRN</sequence>
<proteinExistence type="predicted"/>
<dbReference type="Proteomes" id="UP000468650">
    <property type="component" value="Unassembled WGS sequence"/>
</dbReference>
<name>A0A6N6RCZ4_9FLAO</name>
<dbReference type="AlphaFoldDB" id="A0A6N6RCZ4"/>
<evidence type="ECO:0000313" key="5">
    <source>
        <dbReference type="Proteomes" id="UP000468650"/>
    </source>
</evidence>
<dbReference type="Pfam" id="PF18962">
    <property type="entry name" value="Por_Secre_tail"/>
    <property type="match status" value="1"/>
</dbReference>
<keyword evidence="1 2" id="KW-0732">Signal</keyword>
<gene>
    <name evidence="4" type="ORF">F8C67_13575</name>
</gene>
<dbReference type="OrthoDB" id="1467680at2"/>
<organism evidence="4 5">
    <name type="scientific">Phaeocystidibacter luteus</name>
    <dbReference type="NCBI Taxonomy" id="911197"/>
    <lineage>
        <taxon>Bacteria</taxon>
        <taxon>Pseudomonadati</taxon>
        <taxon>Bacteroidota</taxon>
        <taxon>Flavobacteriia</taxon>
        <taxon>Flavobacteriales</taxon>
        <taxon>Phaeocystidibacteraceae</taxon>
        <taxon>Phaeocystidibacter</taxon>
    </lineage>
</organism>
<protein>
    <submittedName>
        <fullName evidence="4">T9SS type A sorting domain-containing protein</fullName>
    </submittedName>
</protein>
<keyword evidence="5" id="KW-1185">Reference proteome</keyword>
<evidence type="ECO:0000259" key="3">
    <source>
        <dbReference type="Pfam" id="PF18962"/>
    </source>
</evidence>
<dbReference type="InterPro" id="IPR026444">
    <property type="entry name" value="Secre_tail"/>
</dbReference>